<dbReference type="Proteomes" id="UP000185003">
    <property type="component" value="Unassembled WGS sequence"/>
</dbReference>
<accession>A0A1N6JIU4</accession>
<evidence type="ECO:0000313" key="2">
    <source>
        <dbReference type="Proteomes" id="UP000185003"/>
    </source>
</evidence>
<dbReference type="RefSeq" id="WP_074241424.1">
    <property type="nucleotide sequence ID" value="NZ_FSRA01000002.1"/>
</dbReference>
<dbReference type="STRING" id="536979.SAMN04488055_4052"/>
<evidence type="ECO:0000313" key="1">
    <source>
        <dbReference type="EMBL" id="SIO44097.1"/>
    </source>
</evidence>
<gene>
    <name evidence="1" type="ORF">SAMN04488055_4052</name>
</gene>
<keyword evidence="2" id="KW-1185">Reference proteome</keyword>
<dbReference type="AlphaFoldDB" id="A0A1N6JIU4"/>
<dbReference type="OrthoDB" id="672834at2"/>
<sequence>METKKLSSFNLLSDTHTALTRLPKSFRESVCHECGWSEATFYRKARGKNTFSNAEKEKILAVTDDLLKSVLEQNVSYRQR</sequence>
<organism evidence="1 2">
    <name type="scientific">Chitinophaga niabensis</name>
    <dbReference type="NCBI Taxonomy" id="536979"/>
    <lineage>
        <taxon>Bacteria</taxon>
        <taxon>Pseudomonadati</taxon>
        <taxon>Bacteroidota</taxon>
        <taxon>Chitinophagia</taxon>
        <taxon>Chitinophagales</taxon>
        <taxon>Chitinophagaceae</taxon>
        <taxon>Chitinophaga</taxon>
    </lineage>
</organism>
<reference evidence="2" key="1">
    <citation type="submission" date="2016-11" db="EMBL/GenBank/DDBJ databases">
        <authorList>
            <person name="Varghese N."/>
            <person name="Submissions S."/>
        </authorList>
    </citation>
    <scope>NUCLEOTIDE SEQUENCE [LARGE SCALE GENOMIC DNA]</scope>
    <source>
        <strain evidence="2">DSM 24787</strain>
    </source>
</reference>
<dbReference type="EMBL" id="FSRA01000002">
    <property type="protein sequence ID" value="SIO44097.1"/>
    <property type="molecule type" value="Genomic_DNA"/>
</dbReference>
<protein>
    <submittedName>
        <fullName evidence="1">Uncharacterized protein</fullName>
    </submittedName>
</protein>
<name>A0A1N6JIU4_9BACT</name>
<proteinExistence type="predicted"/>